<dbReference type="InterPro" id="IPR045057">
    <property type="entry name" value="Gcn5-rel_NAT"/>
</dbReference>
<dbReference type="PROSITE" id="PS51729">
    <property type="entry name" value="GNAT_YJDJ"/>
    <property type="match status" value="1"/>
</dbReference>
<dbReference type="PANTHER" id="PTHR31435">
    <property type="entry name" value="PROTEIN NATD1"/>
    <property type="match status" value="1"/>
</dbReference>
<dbReference type="AlphaFoldDB" id="A0A1I3Q6Q7"/>
<sequence length="98" mass="11650">MSELPIEFETTPKGGRYFVRFSEDEDARRTYVRVSDTHWIADHTFVPLPWRGGDIAERLVERLITDARQAQARITPTCWYVADEFKRMSPAWDDVWMR</sequence>
<dbReference type="InterPro" id="IPR031165">
    <property type="entry name" value="GNAT_YJDJ"/>
</dbReference>
<dbReference type="RefSeq" id="WP_175556709.1">
    <property type="nucleotide sequence ID" value="NZ_FORF01000014.1"/>
</dbReference>
<proteinExistence type="predicted"/>
<protein>
    <recommendedName>
        <fullName evidence="1">N-acetyltransferase domain-containing protein</fullName>
    </recommendedName>
</protein>
<feature type="domain" description="N-acetyltransferase" evidence="1">
    <location>
        <begin position="9"/>
        <end position="97"/>
    </location>
</feature>
<reference evidence="3" key="1">
    <citation type="submission" date="2016-10" db="EMBL/GenBank/DDBJ databases">
        <authorList>
            <person name="Varghese N."/>
            <person name="Submissions S."/>
        </authorList>
    </citation>
    <scope>NUCLEOTIDE SEQUENCE [LARGE SCALE GENOMIC DNA]</scope>
    <source>
        <strain evidence="3">DSM 21857</strain>
    </source>
</reference>
<dbReference type="Gene3D" id="3.40.630.30">
    <property type="match status" value="1"/>
</dbReference>
<dbReference type="Pfam" id="PF14542">
    <property type="entry name" value="Acetyltransf_CG"/>
    <property type="match status" value="1"/>
</dbReference>
<evidence type="ECO:0000259" key="1">
    <source>
        <dbReference type="PROSITE" id="PS51729"/>
    </source>
</evidence>
<organism evidence="2 3">
    <name type="scientific">Aquamicrobium aerolatum DSM 21857</name>
    <dbReference type="NCBI Taxonomy" id="1121003"/>
    <lineage>
        <taxon>Bacteria</taxon>
        <taxon>Pseudomonadati</taxon>
        <taxon>Pseudomonadota</taxon>
        <taxon>Alphaproteobacteria</taxon>
        <taxon>Hyphomicrobiales</taxon>
        <taxon>Phyllobacteriaceae</taxon>
        <taxon>Aerobium</taxon>
    </lineage>
</organism>
<dbReference type="PANTHER" id="PTHR31435:SF9">
    <property type="entry name" value="PROTEIN NATD1"/>
    <property type="match status" value="1"/>
</dbReference>
<name>A0A1I3Q6Q7_9HYPH</name>
<dbReference type="EMBL" id="FORF01000014">
    <property type="protein sequence ID" value="SFJ29272.1"/>
    <property type="molecule type" value="Genomic_DNA"/>
</dbReference>
<evidence type="ECO:0000313" key="3">
    <source>
        <dbReference type="Proteomes" id="UP000242763"/>
    </source>
</evidence>
<dbReference type="STRING" id="1121003.SAMN03080618_02547"/>
<accession>A0A1I3Q6Q7</accession>
<evidence type="ECO:0000313" key="2">
    <source>
        <dbReference type="EMBL" id="SFJ29272.1"/>
    </source>
</evidence>
<keyword evidence="3" id="KW-1185">Reference proteome</keyword>
<gene>
    <name evidence="2" type="ORF">SAMN03080618_02547</name>
</gene>
<dbReference type="SUPFAM" id="SSF55729">
    <property type="entry name" value="Acyl-CoA N-acyltransferases (Nat)"/>
    <property type="match status" value="1"/>
</dbReference>
<dbReference type="InterPro" id="IPR016181">
    <property type="entry name" value="Acyl_CoA_acyltransferase"/>
</dbReference>
<dbReference type="Proteomes" id="UP000242763">
    <property type="component" value="Unassembled WGS sequence"/>
</dbReference>